<comment type="caution">
    <text evidence="1">The sequence shown here is derived from an EMBL/GenBank/DDBJ whole genome shotgun (WGS) entry which is preliminary data.</text>
</comment>
<proteinExistence type="predicted"/>
<evidence type="ECO:0000313" key="1">
    <source>
        <dbReference type="EMBL" id="KAI0037584.1"/>
    </source>
</evidence>
<name>A0ACB8R0D0_9AGAM</name>
<reference evidence="1" key="2">
    <citation type="journal article" date="2022" name="New Phytol.">
        <title>Evolutionary transition to the ectomycorrhizal habit in the genomes of a hyperdiverse lineage of mushroom-forming fungi.</title>
        <authorList>
            <person name="Looney B."/>
            <person name="Miyauchi S."/>
            <person name="Morin E."/>
            <person name="Drula E."/>
            <person name="Courty P.E."/>
            <person name="Kohler A."/>
            <person name="Kuo A."/>
            <person name="LaButti K."/>
            <person name="Pangilinan J."/>
            <person name="Lipzen A."/>
            <person name="Riley R."/>
            <person name="Andreopoulos W."/>
            <person name="He G."/>
            <person name="Johnson J."/>
            <person name="Nolan M."/>
            <person name="Tritt A."/>
            <person name="Barry K.W."/>
            <person name="Grigoriev I.V."/>
            <person name="Nagy L.G."/>
            <person name="Hibbett D."/>
            <person name="Henrissat B."/>
            <person name="Matheny P.B."/>
            <person name="Labbe J."/>
            <person name="Martin F.M."/>
        </authorList>
    </citation>
    <scope>NUCLEOTIDE SEQUENCE</scope>
    <source>
        <strain evidence="1">FP105234-sp</strain>
    </source>
</reference>
<accession>A0ACB8R0D0</accession>
<protein>
    <submittedName>
        <fullName evidence="1">Uncharacterized protein</fullName>
    </submittedName>
</protein>
<sequence>MSSPPMSFERMSTRSSEVAIRGRSDLVGSELLPRNTTWPPAKSKSPAASPPARSYLRRPPVDLNPPILAKQPLSPIGGDQATDCLSAKIALFTIGEEHLLVEDNQSRYF</sequence>
<gene>
    <name evidence="1" type="ORF">FA95DRAFT_1614068</name>
</gene>
<organism evidence="1 2">
    <name type="scientific">Auriscalpium vulgare</name>
    <dbReference type="NCBI Taxonomy" id="40419"/>
    <lineage>
        <taxon>Eukaryota</taxon>
        <taxon>Fungi</taxon>
        <taxon>Dikarya</taxon>
        <taxon>Basidiomycota</taxon>
        <taxon>Agaricomycotina</taxon>
        <taxon>Agaricomycetes</taxon>
        <taxon>Russulales</taxon>
        <taxon>Auriscalpiaceae</taxon>
        <taxon>Auriscalpium</taxon>
    </lineage>
</organism>
<dbReference type="Proteomes" id="UP000814033">
    <property type="component" value="Unassembled WGS sequence"/>
</dbReference>
<reference evidence="1" key="1">
    <citation type="submission" date="2021-02" db="EMBL/GenBank/DDBJ databases">
        <authorList>
            <consortium name="DOE Joint Genome Institute"/>
            <person name="Ahrendt S."/>
            <person name="Looney B.P."/>
            <person name="Miyauchi S."/>
            <person name="Morin E."/>
            <person name="Drula E."/>
            <person name="Courty P.E."/>
            <person name="Chicoki N."/>
            <person name="Fauchery L."/>
            <person name="Kohler A."/>
            <person name="Kuo A."/>
            <person name="Labutti K."/>
            <person name="Pangilinan J."/>
            <person name="Lipzen A."/>
            <person name="Riley R."/>
            <person name="Andreopoulos W."/>
            <person name="He G."/>
            <person name="Johnson J."/>
            <person name="Barry K.W."/>
            <person name="Grigoriev I.V."/>
            <person name="Nagy L."/>
            <person name="Hibbett D."/>
            <person name="Henrissat B."/>
            <person name="Matheny P.B."/>
            <person name="Labbe J."/>
            <person name="Martin F."/>
        </authorList>
    </citation>
    <scope>NUCLEOTIDE SEQUENCE</scope>
    <source>
        <strain evidence="1">FP105234-sp</strain>
    </source>
</reference>
<dbReference type="EMBL" id="MU276845">
    <property type="protein sequence ID" value="KAI0037584.1"/>
    <property type="molecule type" value="Genomic_DNA"/>
</dbReference>
<keyword evidence="2" id="KW-1185">Reference proteome</keyword>
<evidence type="ECO:0000313" key="2">
    <source>
        <dbReference type="Proteomes" id="UP000814033"/>
    </source>
</evidence>